<comment type="caution">
    <text evidence="3">The sequence shown here is derived from an EMBL/GenBank/DDBJ whole genome shotgun (WGS) entry which is preliminary data.</text>
</comment>
<dbReference type="GO" id="GO:0046982">
    <property type="term" value="F:protein heterodimerization activity"/>
    <property type="evidence" value="ECO:0007669"/>
    <property type="project" value="InterPro"/>
</dbReference>
<evidence type="ECO:0000256" key="1">
    <source>
        <dbReference type="ARBA" id="ARBA00010343"/>
    </source>
</evidence>
<reference evidence="3" key="1">
    <citation type="journal article" date="2019" name="bioRxiv">
        <title>The Genome of the Zebra Mussel, Dreissena polymorpha: A Resource for Invasive Species Research.</title>
        <authorList>
            <person name="McCartney M.A."/>
            <person name="Auch B."/>
            <person name="Kono T."/>
            <person name="Mallez S."/>
            <person name="Zhang Y."/>
            <person name="Obille A."/>
            <person name="Becker A."/>
            <person name="Abrahante J.E."/>
            <person name="Garbe J."/>
            <person name="Badalamenti J.P."/>
            <person name="Herman A."/>
            <person name="Mangelson H."/>
            <person name="Liachko I."/>
            <person name="Sullivan S."/>
            <person name="Sone E.D."/>
            <person name="Koren S."/>
            <person name="Silverstein K.A.T."/>
            <person name="Beckman K.B."/>
            <person name="Gohl D.M."/>
        </authorList>
    </citation>
    <scope>NUCLEOTIDE SEQUENCE</scope>
    <source>
        <strain evidence="3">Duluth1</strain>
        <tissue evidence="3">Whole animal</tissue>
    </source>
</reference>
<dbReference type="GO" id="GO:0003677">
    <property type="term" value="F:DNA binding"/>
    <property type="evidence" value="ECO:0007669"/>
    <property type="project" value="InterPro"/>
</dbReference>
<feature type="region of interest" description="Disordered" evidence="2">
    <location>
        <begin position="1"/>
        <end position="68"/>
    </location>
</feature>
<dbReference type="AlphaFoldDB" id="A0A9D3XZ25"/>
<dbReference type="PANTHER" id="PTHR11426">
    <property type="entry name" value="HISTONE H3"/>
    <property type="match status" value="1"/>
</dbReference>
<dbReference type="EMBL" id="JAIWYP010000103">
    <property type="protein sequence ID" value="KAH3689657.1"/>
    <property type="molecule type" value="Genomic_DNA"/>
</dbReference>
<dbReference type="Proteomes" id="UP000828390">
    <property type="component" value="Unassembled WGS sequence"/>
</dbReference>
<dbReference type="GO" id="GO:0000786">
    <property type="term" value="C:nucleosome"/>
    <property type="evidence" value="ECO:0007669"/>
    <property type="project" value="InterPro"/>
</dbReference>
<gene>
    <name evidence="3" type="ORF">DPMN_194674</name>
</gene>
<evidence type="ECO:0000256" key="2">
    <source>
        <dbReference type="SAM" id="MobiDB-lite"/>
    </source>
</evidence>
<organism evidence="3 4">
    <name type="scientific">Dreissena polymorpha</name>
    <name type="common">Zebra mussel</name>
    <name type="synonym">Mytilus polymorpha</name>
    <dbReference type="NCBI Taxonomy" id="45954"/>
    <lineage>
        <taxon>Eukaryota</taxon>
        <taxon>Metazoa</taxon>
        <taxon>Spiralia</taxon>
        <taxon>Lophotrochozoa</taxon>
        <taxon>Mollusca</taxon>
        <taxon>Bivalvia</taxon>
        <taxon>Autobranchia</taxon>
        <taxon>Heteroconchia</taxon>
        <taxon>Euheterodonta</taxon>
        <taxon>Imparidentia</taxon>
        <taxon>Neoheterodontei</taxon>
        <taxon>Myida</taxon>
        <taxon>Dreissenoidea</taxon>
        <taxon>Dreissenidae</taxon>
        <taxon>Dreissena</taxon>
    </lineage>
</organism>
<dbReference type="FunFam" id="1.10.20.10:FF:000078">
    <property type="entry name" value="Histone H3"/>
    <property type="match status" value="1"/>
</dbReference>
<feature type="compositionally biased region" description="Polar residues" evidence="2">
    <location>
        <begin position="58"/>
        <end position="68"/>
    </location>
</feature>
<dbReference type="SUPFAM" id="SSF47113">
    <property type="entry name" value="Histone-fold"/>
    <property type="match status" value="1"/>
</dbReference>
<comment type="similarity">
    <text evidence="1">Belongs to the histone H3 family.</text>
</comment>
<dbReference type="InterPro" id="IPR009072">
    <property type="entry name" value="Histone-fold"/>
</dbReference>
<proteinExistence type="inferred from homology"/>
<dbReference type="PRINTS" id="PR00622">
    <property type="entry name" value="HISTONEH3"/>
</dbReference>
<evidence type="ECO:0000313" key="3">
    <source>
        <dbReference type="EMBL" id="KAH3689657.1"/>
    </source>
</evidence>
<evidence type="ECO:0000313" key="4">
    <source>
        <dbReference type="Proteomes" id="UP000828390"/>
    </source>
</evidence>
<evidence type="ECO:0008006" key="5">
    <source>
        <dbReference type="Google" id="ProtNLM"/>
    </source>
</evidence>
<keyword evidence="4" id="KW-1185">Reference proteome</keyword>
<reference evidence="3" key="2">
    <citation type="submission" date="2020-11" db="EMBL/GenBank/DDBJ databases">
        <authorList>
            <person name="McCartney M.A."/>
            <person name="Auch B."/>
            <person name="Kono T."/>
            <person name="Mallez S."/>
            <person name="Becker A."/>
            <person name="Gohl D.M."/>
            <person name="Silverstein K.A.T."/>
            <person name="Koren S."/>
            <person name="Bechman K.B."/>
            <person name="Herman A."/>
            <person name="Abrahante J.E."/>
            <person name="Garbe J."/>
        </authorList>
    </citation>
    <scope>NUCLEOTIDE SEQUENCE</scope>
    <source>
        <strain evidence="3">Duluth1</strain>
        <tissue evidence="3">Whole animal</tissue>
    </source>
</reference>
<accession>A0A9D3XZ25</accession>
<dbReference type="PROSITE" id="PS00322">
    <property type="entry name" value="HISTONE_H3_1"/>
    <property type="match status" value="1"/>
</dbReference>
<protein>
    <recommendedName>
        <fullName evidence="5">Histone H3</fullName>
    </recommendedName>
</protein>
<dbReference type="GO" id="GO:0030527">
    <property type="term" value="F:structural constituent of chromatin"/>
    <property type="evidence" value="ECO:0007669"/>
    <property type="project" value="InterPro"/>
</dbReference>
<name>A0A9D3XZ25_DREPO</name>
<dbReference type="Gene3D" id="1.10.20.10">
    <property type="entry name" value="Histone, subunit A"/>
    <property type="match status" value="1"/>
</dbReference>
<sequence>MARTKQTARKSTGGKAPRKQLATKAARKSAPATGGVKKPHRYRPGTVALRESEGTRRAPSSSSGNCHSSAWFVKSLRTSRLTSDSRAPLSWLSKRPARLTWSAFSRTPTCAPSTPSVSPSCQRTSSSHAVFAVNVRKLLYLAKTQTTALFRAT</sequence>
<dbReference type="InterPro" id="IPR000164">
    <property type="entry name" value="Histone_H3/CENP-A"/>
</dbReference>